<name>A0A125T2T6_HALHR</name>
<evidence type="ECO:0000256" key="1">
    <source>
        <dbReference type="ARBA" id="ARBA00022849"/>
    </source>
</evidence>
<proteinExistence type="predicted"/>
<dbReference type="PANTHER" id="PTHR43428">
    <property type="entry name" value="ARSENATE REDUCTASE"/>
    <property type="match status" value="1"/>
</dbReference>
<keyword evidence="1" id="KW-0059">Arsenical resistance</keyword>
<dbReference type="OrthoDB" id="9793058at2"/>
<keyword evidence="4" id="KW-1185">Reference proteome</keyword>
<dbReference type="EMBL" id="AP017372">
    <property type="protein sequence ID" value="BAU58898.1"/>
    <property type="molecule type" value="Genomic_DNA"/>
</dbReference>
<organism evidence="3 4">
    <name type="scientific">Halorhodospira halochloris</name>
    <name type="common">Ectothiorhodospira halochloris</name>
    <dbReference type="NCBI Taxonomy" id="1052"/>
    <lineage>
        <taxon>Bacteria</taxon>
        <taxon>Pseudomonadati</taxon>
        <taxon>Pseudomonadota</taxon>
        <taxon>Gammaproteobacteria</taxon>
        <taxon>Chromatiales</taxon>
        <taxon>Ectothiorhodospiraceae</taxon>
        <taxon>Halorhodospira</taxon>
    </lineage>
</organism>
<sequence>MSEKKRVLFLCTGNSCRSQMAEGFAKTLGTDPSVEIMSAGLDAQGLNPMAIKVMQEDGVDISSQESTTVTEEMVASASLIITLCDHADANCPAAPATAEHRHWPIADPAQVSGSDAEVLAAFRDARDEIKDYVFGLVNDLRSGEEF</sequence>
<gene>
    <name evidence="3" type="primary">arsC2</name>
    <name evidence="3" type="ORF">HH1059_21890</name>
</gene>
<dbReference type="Pfam" id="PF01451">
    <property type="entry name" value="LMWPc"/>
    <property type="match status" value="1"/>
</dbReference>
<dbReference type="CDD" id="cd16345">
    <property type="entry name" value="LMWP_ArsC"/>
    <property type="match status" value="1"/>
</dbReference>
<reference evidence="3" key="1">
    <citation type="submission" date="2016-02" db="EMBL/GenBank/DDBJ databases">
        <title>Halorhodospira halochloris DSM-1059 complete genome, version 2.</title>
        <authorList>
            <person name="Tsukatani Y."/>
        </authorList>
    </citation>
    <scope>NUCLEOTIDE SEQUENCE</scope>
    <source>
        <strain evidence="3">DSM 1059</strain>
    </source>
</reference>
<feature type="domain" description="Phosphotyrosine protein phosphatase I" evidence="2">
    <location>
        <begin position="5"/>
        <end position="139"/>
    </location>
</feature>
<dbReference type="RefSeq" id="WP_096410183.1">
    <property type="nucleotide sequence ID" value="NZ_AP017372.2"/>
</dbReference>
<dbReference type="PANTHER" id="PTHR43428:SF1">
    <property type="entry name" value="ARSENATE REDUCTASE"/>
    <property type="match status" value="1"/>
</dbReference>
<dbReference type="SUPFAM" id="SSF52788">
    <property type="entry name" value="Phosphotyrosine protein phosphatases I"/>
    <property type="match status" value="1"/>
</dbReference>
<dbReference type="Gene3D" id="3.40.50.2300">
    <property type="match status" value="1"/>
</dbReference>
<evidence type="ECO:0000259" key="2">
    <source>
        <dbReference type="SMART" id="SM00226"/>
    </source>
</evidence>
<accession>A0A125T2T6</accession>
<dbReference type="GO" id="GO:0046685">
    <property type="term" value="P:response to arsenic-containing substance"/>
    <property type="evidence" value="ECO:0007669"/>
    <property type="project" value="UniProtKB-KW"/>
</dbReference>
<dbReference type="KEGG" id="hhk:HH1059_21890"/>
<evidence type="ECO:0000313" key="4">
    <source>
        <dbReference type="Proteomes" id="UP000218890"/>
    </source>
</evidence>
<dbReference type="InterPro" id="IPR036196">
    <property type="entry name" value="Ptyr_pPase_sf"/>
</dbReference>
<dbReference type="InterPro" id="IPR023485">
    <property type="entry name" value="Ptyr_pPase"/>
</dbReference>
<evidence type="ECO:0000313" key="3">
    <source>
        <dbReference type="EMBL" id="BAU58898.1"/>
    </source>
</evidence>
<dbReference type="SMART" id="SM00226">
    <property type="entry name" value="LMWPc"/>
    <property type="match status" value="1"/>
</dbReference>
<dbReference type="AlphaFoldDB" id="A0A125T2T6"/>
<protein>
    <submittedName>
        <fullName evidence="3">Arsenate reductase</fullName>
    </submittedName>
</protein>
<dbReference type="Proteomes" id="UP000218890">
    <property type="component" value="Chromosome"/>
</dbReference>